<evidence type="ECO:0008006" key="4">
    <source>
        <dbReference type="Google" id="ProtNLM"/>
    </source>
</evidence>
<evidence type="ECO:0000256" key="1">
    <source>
        <dbReference type="SAM" id="MobiDB-lite"/>
    </source>
</evidence>
<name>A0A9P6CRX1_9AGAR</name>
<feature type="region of interest" description="Disordered" evidence="1">
    <location>
        <begin position="49"/>
        <end position="246"/>
    </location>
</feature>
<feature type="compositionally biased region" description="Polar residues" evidence="1">
    <location>
        <begin position="54"/>
        <end position="72"/>
    </location>
</feature>
<feature type="region of interest" description="Disordered" evidence="1">
    <location>
        <begin position="543"/>
        <end position="563"/>
    </location>
</feature>
<organism evidence="2 3">
    <name type="scientific">Pholiota conissans</name>
    <dbReference type="NCBI Taxonomy" id="109636"/>
    <lineage>
        <taxon>Eukaryota</taxon>
        <taxon>Fungi</taxon>
        <taxon>Dikarya</taxon>
        <taxon>Basidiomycota</taxon>
        <taxon>Agaricomycotina</taxon>
        <taxon>Agaricomycetes</taxon>
        <taxon>Agaricomycetidae</taxon>
        <taxon>Agaricales</taxon>
        <taxon>Agaricineae</taxon>
        <taxon>Strophariaceae</taxon>
        <taxon>Pholiota</taxon>
    </lineage>
</organism>
<reference evidence="2" key="1">
    <citation type="submission" date="2020-11" db="EMBL/GenBank/DDBJ databases">
        <authorList>
            <consortium name="DOE Joint Genome Institute"/>
            <person name="Ahrendt S."/>
            <person name="Riley R."/>
            <person name="Andreopoulos W."/>
            <person name="Labutti K."/>
            <person name="Pangilinan J."/>
            <person name="Ruiz-Duenas F.J."/>
            <person name="Barrasa J.M."/>
            <person name="Sanchez-Garcia M."/>
            <person name="Camarero S."/>
            <person name="Miyauchi S."/>
            <person name="Serrano A."/>
            <person name="Linde D."/>
            <person name="Babiker R."/>
            <person name="Drula E."/>
            <person name="Ayuso-Fernandez I."/>
            <person name="Pacheco R."/>
            <person name="Padilla G."/>
            <person name="Ferreira P."/>
            <person name="Barriuso J."/>
            <person name="Kellner H."/>
            <person name="Castanera R."/>
            <person name="Alfaro M."/>
            <person name="Ramirez L."/>
            <person name="Pisabarro A.G."/>
            <person name="Kuo A."/>
            <person name="Tritt A."/>
            <person name="Lipzen A."/>
            <person name="He G."/>
            <person name="Yan M."/>
            <person name="Ng V."/>
            <person name="Cullen D."/>
            <person name="Martin F."/>
            <person name="Rosso M.-N."/>
            <person name="Henrissat B."/>
            <person name="Hibbett D."/>
            <person name="Martinez A.T."/>
            <person name="Grigoriev I.V."/>
        </authorList>
    </citation>
    <scope>NUCLEOTIDE SEQUENCE</scope>
    <source>
        <strain evidence="2">CIRM-BRFM 674</strain>
    </source>
</reference>
<dbReference type="Gene3D" id="1.10.10.1460">
    <property type="match status" value="1"/>
</dbReference>
<feature type="compositionally biased region" description="Polar residues" evidence="1">
    <location>
        <begin position="321"/>
        <end position="345"/>
    </location>
</feature>
<evidence type="ECO:0000313" key="2">
    <source>
        <dbReference type="EMBL" id="KAF9477531.1"/>
    </source>
</evidence>
<proteinExistence type="predicted"/>
<dbReference type="EMBL" id="MU155258">
    <property type="protein sequence ID" value="KAF9477531.1"/>
    <property type="molecule type" value="Genomic_DNA"/>
</dbReference>
<evidence type="ECO:0000313" key="3">
    <source>
        <dbReference type="Proteomes" id="UP000807469"/>
    </source>
</evidence>
<gene>
    <name evidence="2" type="ORF">BDN70DRAFT_881101</name>
</gene>
<comment type="caution">
    <text evidence="2">The sequence shown here is derived from an EMBL/GenBank/DDBJ whole genome shotgun (WGS) entry which is preliminary data.</text>
</comment>
<feature type="compositionally biased region" description="Acidic residues" evidence="1">
    <location>
        <begin position="412"/>
        <end position="423"/>
    </location>
</feature>
<dbReference type="Proteomes" id="UP000807469">
    <property type="component" value="Unassembled WGS sequence"/>
</dbReference>
<feature type="compositionally biased region" description="Polar residues" evidence="1">
    <location>
        <begin position="81"/>
        <end position="102"/>
    </location>
</feature>
<sequence>MSELSTVRAEIKDWERSFKEANSRAATIDDIKSNAAIADKYKLYKRLSKGAALASSSQPTNLPVQPSTPSRSTRPKAPTSILRSKTQTVQPTAPLSTFNPFSPQKKGKGKERAPGSNKASQESRSRLFIKPSQPITNSQERSLSPVPSPLTQRIPLPSPIPSSGPHSALAGTPQNAVTRARKRLRGEPVSPSPNKDKRRRVSSQTTLPFPRVNLDNNMSDEDEPPLDADSSFVDNSPVKPPVTGRLFPSLFEKDTLPTDLFGIKANQGLMNLDSQKATNRVNKPANNAPRKNSTIQWSASTKSNGTVNATNKDIKSLAQPRRSNSPSFTLDGNGRSTPSEVSSKRSSGKRALSDEEMDEADQQFAARSRSPLIPPSPPPASNSQINRPAKSRLQSTKGAKSRKKAKVGSQPADDDDDESDELEPQGKLRIVGRNALRSKNTAHQIDEDGAMSEQDPILGCPRFATPHAASPHTAQQEDGVVEIDLPEQLRSVLALDSSAARVSEEDRLVKGLLYGRRITHYDPDKGGEIWDVGEDVRDVEHEKYTEGEDDWEGEPVPWEVGEL</sequence>
<accession>A0A9P6CRX1</accession>
<dbReference type="OrthoDB" id="8775810at2759"/>
<feature type="compositionally biased region" description="Polar residues" evidence="1">
    <location>
        <begin position="133"/>
        <end position="142"/>
    </location>
</feature>
<protein>
    <recommendedName>
        <fullName evidence="4">DNA replication regulator SLD2</fullName>
    </recommendedName>
</protein>
<feature type="region of interest" description="Disordered" evidence="1">
    <location>
        <begin position="274"/>
        <end position="435"/>
    </location>
</feature>
<keyword evidence="3" id="KW-1185">Reference proteome</keyword>
<dbReference type="AlphaFoldDB" id="A0A9P6CRX1"/>
<feature type="compositionally biased region" description="Polar residues" evidence="1">
    <location>
        <begin position="274"/>
        <end position="311"/>
    </location>
</feature>